<accession>A0A9D3T4R9</accession>
<evidence type="ECO:0000256" key="2">
    <source>
        <dbReference type="SAM" id="Phobius"/>
    </source>
</evidence>
<keyword evidence="2" id="KW-0472">Membrane</keyword>
<dbReference type="EMBL" id="JAFDVH010000017">
    <property type="protein sequence ID" value="KAG7461571.1"/>
    <property type="molecule type" value="Genomic_DNA"/>
</dbReference>
<feature type="compositionally biased region" description="Polar residues" evidence="1">
    <location>
        <begin position="116"/>
        <end position="136"/>
    </location>
</feature>
<dbReference type="OrthoDB" id="10329059at2759"/>
<name>A0A9D3T4R9_MEGAT</name>
<evidence type="ECO:0000313" key="4">
    <source>
        <dbReference type="EMBL" id="KAG7461571.1"/>
    </source>
</evidence>
<proteinExistence type="predicted"/>
<keyword evidence="2" id="KW-0812">Transmembrane</keyword>
<keyword evidence="5" id="KW-1185">Reference proteome</keyword>
<feature type="region of interest" description="Disordered" evidence="1">
    <location>
        <begin position="209"/>
        <end position="299"/>
    </location>
</feature>
<dbReference type="Proteomes" id="UP001046870">
    <property type="component" value="Chromosome 17"/>
</dbReference>
<organism evidence="4 5">
    <name type="scientific">Megalops atlanticus</name>
    <name type="common">Tarpon</name>
    <name type="synonym">Clupea gigantea</name>
    <dbReference type="NCBI Taxonomy" id="7932"/>
    <lineage>
        <taxon>Eukaryota</taxon>
        <taxon>Metazoa</taxon>
        <taxon>Chordata</taxon>
        <taxon>Craniata</taxon>
        <taxon>Vertebrata</taxon>
        <taxon>Euteleostomi</taxon>
        <taxon>Actinopterygii</taxon>
        <taxon>Neopterygii</taxon>
        <taxon>Teleostei</taxon>
        <taxon>Elopiformes</taxon>
        <taxon>Megalopidae</taxon>
        <taxon>Megalops</taxon>
    </lineage>
</organism>
<feature type="signal peptide" evidence="3">
    <location>
        <begin position="1"/>
        <end position="20"/>
    </location>
</feature>
<reference evidence="4" key="1">
    <citation type="submission" date="2021-01" db="EMBL/GenBank/DDBJ databases">
        <authorList>
            <person name="Zahm M."/>
            <person name="Roques C."/>
            <person name="Cabau C."/>
            <person name="Klopp C."/>
            <person name="Donnadieu C."/>
            <person name="Jouanno E."/>
            <person name="Lampietro C."/>
            <person name="Louis A."/>
            <person name="Herpin A."/>
            <person name="Echchiki A."/>
            <person name="Berthelot C."/>
            <person name="Parey E."/>
            <person name="Roest-Crollius H."/>
            <person name="Braasch I."/>
            <person name="Postlethwait J."/>
            <person name="Bobe J."/>
            <person name="Montfort J."/>
            <person name="Bouchez O."/>
            <person name="Begum T."/>
            <person name="Mejri S."/>
            <person name="Adams A."/>
            <person name="Chen W.-J."/>
            <person name="Guiguen Y."/>
        </authorList>
    </citation>
    <scope>NUCLEOTIDE SEQUENCE</scope>
    <source>
        <strain evidence="4">YG-15Mar2019-1</strain>
        <tissue evidence="4">Brain</tissue>
    </source>
</reference>
<evidence type="ECO:0000256" key="1">
    <source>
        <dbReference type="SAM" id="MobiDB-lite"/>
    </source>
</evidence>
<evidence type="ECO:0000256" key="3">
    <source>
        <dbReference type="SAM" id="SignalP"/>
    </source>
</evidence>
<feature type="transmembrane region" description="Helical" evidence="2">
    <location>
        <begin position="36"/>
        <end position="60"/>
    </location>
</feature>
<keyword evidence="3" id="KW-0732">Signal</keyword>
<comment type="caution">
    <text evidence="4">The sequence shown here is derived from an EMBL/GenBank/DDBJ whole genome shotgun (WGS) entry which is preliminary data.</text>
</comment>
<keyword evidence="2" id="KW-1133">Transmembrane helix</keyword>
<feature type="chain" id="PRO_5039555853" evidence="3">
    <location>
        <begin position="21"/>
        <end position="299"/>
    </location>
</feature>
<feature type="compositionally biased region" description="Low complexity" evidence="1">
    <location>
        <begin position="99"/>
        <end position="114"/>
    </location>
</feature>
<gene>
    <name evidence="4" type="ORF">MATL_G00192540</name>
</gene>
<sequence length="299" mass="32512">MAKNIFVFLICLIQQVPVQSQTANPSSYVVISVYEASVLALLVLISLLCMAIMTGVFVLLRKFDKILMNVSEKEPVLEYRNHRAMQHISDTATTWWVGSDTTPTDSRTPTRPSSLKLPTNQSEEPFQSPSNRSISLSAVRPKPPPDYNDTMSRMGRQSRVPGAASPLSVRDRSSSDCQSHYMEMKSCTIGAFSSGPGEEAVYDTPRCSFSSRRSCVPLPPPSRGAAKHSRIHSDPSRCSPSPAEQAVEHPGNSRPGSGSFNTQPLRSDCVTDPVSAGVSSPKHKPKASVRGPKQSPVDI</sequence>
<feature type="region of interest" description="Disordered" evidence="1">
    <location>
        <begin position="96"/>
        <end position="177"/>
    </location>
</feature>
<protein>
    <submittedName>
        <fullName evidence="4">Uncharacterized protein</fullName>
    </submittedName>
</protein>
<feature type="compositionally biased region" description="Polar residues" evidence="1">
    <location>
        <begin position="254"/>
        <end position="265"/>
    </location>
</feature>
<evidence type="ECO:0000313" key="5">
    <source>
        <dbReference type="Proteomes" id="UP001046870"/>
    </source>
</evidence>
<dbReference type="AlphaFoldDB" id="A0A9D3T4R9"/>